<dbReference type="GeneID" id="45616631"/>
<dbReference type="Pfam" id="PF01556">
    <property type="entry name" value="DnaJ_C"/>
    <property type="match status" value="1"/>
</dbReference>
<feature type="binding site" evidence="13">
    <location>
        <position position="196"/>
    </location>
    <ligand>
        <name>Zn(2+)</name>
        <dbReference type="ChEBI" id="CHEBI:29105"/>
        <label>2</label>
    </ligand>
</feature>
<reference evidence="17" key="1">
    <citation type="journal article" date="2014" name="Gene">
        <title>Genome-guided analysis of transformation efficiency and carbon dioxide assimilation by Moorella thermoacetica Y72.</title>
        <authorList>
            <person name="Tsukahara K."/>
            <person name="Kita A."/>
            <person name="Nakashimada Y."/>
            <person name="Hoshino T."/>
            <person name="Murakami K."/>
        </authorList>
    </citation>
    <scope>NUCLEOTIDE SEQUENCE [LARGE SCALE GENOMIC DNA]</scope>
    <source>
        <strain evidence="17">Y72</strain>
    </source>
</reference>
<keyword evidence="3 13" id="KW-0963">Cytoplasm</keyword>
<feature type="binding site" evidence="13">
    <location>
        <position position="170"/>
    </location>
    <ligand>
        <name>Zn(2+)</name>
        <dbReference type="ChEBI" id="CHEBI:29105"/>
        <label>2</label>
    </ligand>
</feature>
<feature type="binding site" evidence="13">
    <location>
        <position position="193"/>
    </location>
    <ligand>
        <name>Zn(2+)</name>
        <dbReference type="ChEBI" id="CHEBI:29105"/>
        <label>2</label>
    </ligand>
</feature>
<feature type="binding site" evidence="13">
    <location>
        <position position="153"/>
    </location>
    <ligand>
        <name>Zn(2+)</name>
        <dbReference type="ChEBI" id="CHEBI:29105"/>
        <label>1</label>
    </ligand>
</feature>
<evidence type="ECO:0000256" key="13">
    <source>
        <dbReference type="HAMAP-Rule" id="MF_01152"/>
    </source>
</evidence>
<dbReference type="FunFam" id="2.10.230.10:FF:000002">
    <property type="entry name" value="Molecular chaperone DnaJ"/>
    <property type="match status" value="1"/>
</dbReference>
<keyword evidence="8 13" id="KW-0862">Zinc</keyword>
<evidence type="ECO:0000256" key="3">
    <source>
        <dbReference type="ARBA" id="ARBA00022490"/>
    </source>
</evidence>
<comment type="subcellular location">
    <subcellularLocation>
        <location evidence="1 13">Cytoplasm</location>
    </subcellularLocation>
</comment>
<dbReference type="InterPro" id="IPR012724">
    <property type="entry name" value="DnaJ"/>
</dbReference>
<dbReference type="Pfam" id="PF00226">
    <property type="entry name" value="DnaJ"/>
    <property type="match status" value="1"/>
</dbReference>
<dbReference type="RefSeq" id="WP_011392123.1">
    <property type="nucleotide sequence ID" value="NZ_DF238840.1"/>
</dbReference>
<evidence type="ECO:0000256" key="8">
    <source>
        <dbReference type="ARBA" id="ARBA00022833"/>
    </source>
</evidence>
<dbReference type="PROSITE" id="PS50076">
    <property type="entry name" value="DNAJ_2"/>
    <property type="match status" value="1"/>
</dbReference>
<dbReference type="SMART" id="SM00271">
    <property type="entry name" value="DnaJ"/>
    <property type="match status" value="1"/>
</dbReference>
<keyword evidence="7 13" id="KW-0863">Zinc-finger</keyword>
<evidence type="ECO:0000256" key="5">
    <source>
        <dbReference type="ARBA" id="ARBA00022723"/>
    </source>
</evidence>
<dbReference type="PROSITE" id="PS00636">
    <property type="entry name" value="DNAJ_1"/>
    <property type="match status" value="1"/>
</dbReference>
<dbReference type="InterPro" id="IPR036410">
    <property type="entry name" value="HSP_DnaJ_Cys-rich_dom_sf"/>
</dbReference>
<dbReference type="HAMAP" id="MF_01152">
    <property type="entry name" value="DnaJ"/>
    <property type="match status" value="1"/>
</dbReference>
<dbReference type="GO" id="GO:0009408">
    <property type="term" value="P:response to heat"/>
    <property type="evidence" value="ECO:0007669"/>
    <property type="project" value="InterPro"/>
</dbReference>
<dbReference type="GO" id="GO:0042026">
    <property type="term" value="P:protein refolding"/>
    <property type="evidence" value="ECO:0007669"/>
    <property type="project" value="TreeGrafter"/>
</dbReference>
<comment type="cofactor">
    <cofactor evidence="13">
        <name>Zn(2+)</name>
        <dbReference type="ChEBI" id="CHEBI:29105"/>
    </cofactor>
    <text evidence="13">Binds 2 Zn(2+) ions per monomer.</text>
</comment>
<evidence type="ECO:0000259" key="16">
    <source>
        <dbReference type="PROSITE" id="PS51188"/>
    </source>
</evidence>
<organism evidence="17">
    <name type="scientific">Moorella thermoacetica Y72</name>
    <dbReference type="NCBI Taxonomy" id="1325331"/>
    <lineage>
        <taxon>Bacteria</taxon>
        <taxon>Bacillati</taxon>
        <taxon>Bacillota</taxon>
        <taxon>Clostridia</taxon>
        <taxon>Neomoorellales</taxon>
        <taxon>Neomoorellaceae</taxon>
        <taxon>Neomoorella</taxon>
    </lineage>
</organism>
<keyword evidence="9 13" id="KW-0346">Stress response</keyword>
<comment type="similarity">
    <text evidence="11 13">Belongs to the DnaJ family.</text>
</comment>
<keyword evidence="4 13" id="KW-0235">DNA replication</keyword>
<dbReference type="Gene3D" id="1.10.287.110">
    <property type="entry name" value="DnaJ domain"/>
    <property type="match status" value="1"/>
</dbReference>
<dbReference type="InterPro" id="IPR018253">
    <property type="entry name" value="DnaJ_domain_CS"/>
</dbReference>
<accession>A0A0S6UH46</accession>
<comment type="function">
    <text evidence="13">Participates actively in the response to hyperosmotic and heat shock by preventing the aggregation of stress-denatured proteins and by disaggregating proteins, also in an autonomous, DnaK-independent fashion. Unfolded proteins bind initially to DnaJ; upon interaction with the DnaJ-bound protein, DnaK hydrolyzes its bound ATP, resulting in the formation of a stable complex. GrpE releases ADP from DnaK; ATP binding to DnaK triggers the release of the substrate protein, thus completing the reaction cycle. Several rounds of ATP-dependent interactions between DnaJ, DnaK and GrpE are required for fully efficient folding. Also involved, together with DnaK and GrpE, in the DNA replication of plasmids through activation of initiation proteins.</text>
</comment>
<dbReference type="FunFam" id="1.10.287.110:FF:000031">
    <property type="entry name" value="Molecular chaperone DnaJ"/>
    <property type="match status" value="1"/>
</dbReference>
<dbReference type="EMBL" id="DF238840">
    <property type="protein sequence ID" value="GAF26315.1"/>
    <property type="molecule type" value="Genomic_DNA"/>
</dbReference>
<dbReference type="SUPFAM" id="SSF46565">
    <property type="entry name" value="Chaperone J-domain"/>
    <property type="match status" value="1"/>
</dbReference>
<dbReference type="AlphaFoldDB" id="A0A0S6UH46"/>
<comment type="subunit">
    <text evidence="2 13">Homodimer.</text>
</comment>
<dbReference type="PROSITE" id="PS51188">
    <property type="entry name" value="ZF_CR"/>
    <property type="match status" value="1"/>
</dbReference>
<sequence length="382" mass="41871">MAKRDYYEVLGVSRDASEAEIKKAYRQLARKYHPDMNPGDKEAEEKFKEVQEAYEVLSNAEKRARYDQFGHAGTEAGGGPGFGGFDFGGAGADFGFGDIFDMFFGGGFGGAARRQGPQRGDDLRLDLEISFEEAAFGVEKEVGIPRQEKCPECGGSGAAPGTHPKTCPTCHGTGQIRIAQRTPLGQFQTIRTCHQCHGQGTIIETPCPRCRGRGVVQRTRKIRVKIPPGVDTGARLRMAGEGESGLRGGPPGDLYIYINVRPHKLFRRDGYDVFCEVPVSMVQAALGDSIKVPTLDGKEELHIPPGTQSGTSFRLKGKGIPRLNGVGRGDQHVRIHVETPTNLNEKQKELLREFARLYGSEPRGAREQDKGFFRKVKDAFMG</sequence>
<keyword evidence="5 13" id="KW-0479">Metal-binding</keyword>
<keyword evidence="10 13" id="KW-0143">Chaperone</keyword>
<feature type="domain" description="J" evidence="15">
    <location>
        <begin position="5"/>
        <end position="70"/>
    </location>
</feature>
<evidence type="ECO:0000256" key="7">
    <source>
        <dbReference type="ARBA" id="ARBA00022771"/>
    </source>
</evidence>
<proteinExistence type="inferred from homology"/>
<evidence type="ECO:0000256" key="2">
    <source>
        <dbReference type="ARBA" id="ARBA00011738"/>
    </source>
</evidence>
<dbReference type="NCBIfam" id="TIGR02349">
    <property type="entry name" value="DnaJ_bact"/>
    <property type="match status" value="1"/>
</dbReference>
<dbReference type="PANTHER" id="PTHR43096">
    <property type="entry name" value="DNAJ HOMOLOG 1, MITOCHONDRIAL-RELATED"/>
    <property type="match status" value="1"/>
</dbReference>
<feature type="binding site" evidence="13">
    <location>
        <position position="150"/>
    </location>
    <ligand>
        <name>Zn(2+)</name>
        <dbReference type="ChEBI" id="CHEBI:29105"/>
        <label>1</label>
    </ligand>
</feature>
<evidence type="ECO:0000256" key="11">
    <source>
        <dbReference type="ARBA" id="ARBA00061004"/>
    </source>
</evidence>
<evidence type="ECO:0000256" key="9">
    <source>
        <dbReference type="ARBA" id="ARBA00023016"/>
    </source>
</evidence>
<dbReference type="CDD" id="cd10747">
    <property type="entry name" value="DnaJ_C"/>
    <property type="match status" value="1"/>
</dbReference>
<comment type="domain">
    <text evidence="13">The J domain is necessary and sufficient to stimulate DnaK ATPase activity. Zinc center 1 plays an important role in the autonomous, DnaK-independent chaperone activity of DnaJ. Zinc center 2 is essential for interaction with DnaK and for DnaJ activity.</text>
</comment>
<dbReference type="GO" id="GO:0005524">
    <property type="term" value="F:ATP binding"/>
    <property type="evidence" value="ECO:0007669"/>
    <property type="project" value="InterPro"/>
</dbReference>
<dbReference type="Gene3D" id="2.60.260.20">
    <property type="entry name" value="Urease metallochaperone UreE, N-terminal domain"/>
    <property type="match status" value="2"/>
</dbReference>
<feature type="binding site" evidence="13">
    <location>
        <position position="207"/>
    </location>
    <ligand>
        <name>Zn(2+)</name>
        <dbReference type="ChEBI" id="CHEBI:29105"/>
        <label>1</label>
    </ligand>
</feature>
<keyword evidence="6 13" id="KW-0677">Repeat</keyword>
<evidence type="ECO:0000256" key="12">
    <source>
        <dbReference type="ARBA" id="ARBA00067609"/>
    </source>
</evidence>
<dbReference type="InterPro" id="IPR001623">
    <property type="entry name" value="DnaJ_domain"/>
</dbReference>
<dbReference type="InterPro" id="IPR008971">
    <property type="entry name" value="HSP40/DnaJ_pept-bd"/>
</dbReference>
<dbReference type="SUPFAM" id="SSF49493">
    <property type="entry name" value="HSP40/DnaJ peptide-binding domain"/>
    <property type="match status" value="2"/>
</dbReference>
<evidence type="ECO:0000259" key="15">
    <source>
        <dbReference type="PROSITE" id="PS50076"/>
    </source>
</evidence>
<dbReference type="InterPro" id="IPR001305">
    <property type="entry name" value="HSP_DnaJ_Cys-rich_dom"/>
</dbReference>
<feature type="repeat" description="CXXCXGXG motif" evidence="13">
    <location>
        <begin position="193"/>
        <end position="200"/>
    </location>
</feature>
<evidence type="ECO:0000256" key="14">
    <source>
        <dbReference type="PROSITE-ProRule" id="PRU00546"/>
    </source>
</evidence>
<evidence type="ECO:0000313" key="17">
    <source>
        <dbReference type="EMBL" id="GAF26315.1"/>
    </source>
</evidence>
<evidence type="ECO:0000256" key="6">
    <source>
        <dbReference type="ARBA" id="ARBA00022737"/>
    </source>
</evidence>
<evidence type="ECO:0000256" key="4">
    <source>
        <dbReference type="ARBA" id="ARBA00022705"/>
    </source>
</evidence>
<dbReference type="GO" id="GO:0051082">
    <property type="term" value="F:unfolded protein binding"/>
    <property type="evidence" value="ECO:0007669"/>
    <property type="project" value="UniProtKB-UniRule"/>
</dbReference>
<feature type="binding site" evidence="13">
    <location>
        <position position="167"/>
    </location>
    <ligand>
        <name>Zn(2+)</name>
        <dbReference type="ChEBI" id="CHEBI:29105"/>
        <label>2</label>
    </ligand>
</feature>
<dbReference type="PANTHER" id="PTHR43096:SF10">
    <property type="entry name" value="CHAPERONE PROTEIN DNAJ A6, CHLOROPLASTIC"/>
    <property type="match status" value="1"/>
</dbReference>
<dbReference type="Proteomes" id="UP000063718">
    <property type="component" value="Unassembled WGS sequence"/>
</dbReference>
<dbReference type="SUPFAM" id="SSF57938">
    <property type="entry name" value="DnaJ/Hsp40 cysteine-rich domain"/>
    <property type="match status" value="1"/>
</dbReference>
<dbReference type="InterPro" id="IPR036869">
    <property type="entry name" value="J_dom_sf"/>
</dbReference>
<dbReference type="GO" id="GO:0005737">
    <property type="term" value="C:cytoplasm"/>
    <property type="evidence" value="ECO:0007669"/>
    <property type="project" value="UniProtKB-SubCell"/>
</dbReference>
<dbReference type="GO" id="GO:0031072">
    <property type="term" value="F:heat shock protein binding"/>
    <property type="evidence" value="ECO:0007669"/>
    <property type="project" value="InterPro"/>
</dbReference>
<feature type="repeat" description="CXXCXGXG motif" evidence="13">
    <location>
        <begin position="167"/>
        <end position="174"/>
    </location>
</feature>
<dbReference type="CDD" id="cd06257">
    <property type="entry name" value="DnaJ"/>
    <property type="match status" value="1"/>
</dbReference>
<feature type="repeat" description="CXXCXGXG motif" evidence="13">
    <location>
        <begin position="207"/>
        <end position="214"/>
    </location>
</feature>
<dbReference type="CDD" id="cd10719">
    <property type="entry name" value="DnaJ_zf"/>
    <property type="match status" value="1"/>
</dbReference>
<gene>
    <name evidence="13" type="primary">dnaJ</name>
    <name evidence="17" type="ORF">MTY_1654</name>
</gene>
<dbReference type="PRINTS" id="PR00625">
    <property type="entry name" value="JDOMAIN"/>
</dbReference>
<feature type="repeat" description="CXXCXGXG motif" evidence="13">
    <location>
        <begin position="150"/>
        <end position="157"/>
    </location>
</feature>
<dbReference type="InterPro" id="IPR002939">
    <property type="entry name" value="DnaJ_C"/>
</dbReference>
<dbReference type="NCBIfam" id="NF008035">
    <property type="entry name" value="PRK10767.1"/>
    <property type="match status" value="1"/>
</dbReference>
<dbReference type="FunFam" id="2.60.260.20:FF:000004">
    <property type="entry name" value="Molecular chaperone DnaJ"/>
    <property type="match status" value="1"/>
</dbReference>
<dbReference type="Gene3D" id="2.10.230.10">
    <property type="entry name" value="Heat shock protein DnaJ, cysteine-rich domain"/>
    <property type="match status" value="1"/>
</dbReference>
<name>A0A0S6UH46_NEOTH</name>
<feature type="zinc finger region" description="CR-type" evidence="14">
    <location>
        <begin position="137"/>
        <end position="219"/>
    </location>
</feature>
<dbReference type="Pfam" id="PF00684">
    <property type="entry name" value="DnaJ_CXXCXGXG"/>
    <property type="match status" value="1"/>
</dbReference>
<dbReference type="GO" id="GO:0008270">
    <property type="term" value="F:zinc ion binding"/>
    <property type="evidence" value="ECO:0007669"/>
    <property type="project" value="UniProtKB-UniRule"/>
</dbReference>
<evidence type="ECO:0000256" key="1">
    <source>
        <dbReference type="ARBA" id="ARBA00004496"/>
    </source>
</evidence>
<protein>
    <recommendedName>
        <fullName evidence="12 13">Chaperone protein DnaJ</fullName>
    </recommendedName>
</protein>
<dbReference type="GO" id="GO:0006260">
    <property type="term" value="P:DNA replication"/>
    <property type="evidence" value="ECO:0007669"/>
    <property type="project" value="UniProtKB-KW"/>
</dbReference>
<feature type="binding site" evidence="13">
    <location>
        <position position="210"/>
    </location>
    <ligand>
        <name>Zn(2+)</name>
        <dbReference type="ChEBI" id="CHEBI:29105"/>
        <label>1</label>
    </ligand>
</feature>
<evidence type="ECO:0000256" key="10">
    <source>
        <dbReference type="ARBA" id="ARBA00023186"/>
    </source>
</evidence>
<feature type="domain" description="CR-type" evidence="16">
    <location>
        <begin position="137"/>
        <end position="219"/>
    </location>
</feature>